<accession>X1JVR0</accession>
<dbReference type="AlphaFoldDB" id="X1JVR0"/>
<proteinExistence type="predicted"/>
<organism evidence="1">
    <name type="scientific">marine sediment metagenome</name>
    <dbReference type="NCBI Taxonomy" id="412755"/>
    <lineage>
        <taxon>unclassified sequences</taxon>
        <taxon>metagenomes</taxon>
        <taxon>ecological metagenomes</taxon>
    </lineage>
</organism>
<name>X1JVR0_9ZZZZ</name>
<dbReference type="EMBL" id="BARU01030040">
    <property type="protein sequence ID" value="GAH73878.1"/>
    <property type="molecule type" value="Genomic_DNA"/>
</dbReference>
<evidence type="ECO:0000313" key="1">
    <source>
        <dbReference type="EMBL" id="GAH73878.1"/>
    </source>
</evidence>
<gene>
    <name evidence="1" type="ORF">S03H2_47722</name>
</gene>
<sequence>MRSLLVVSFVVAFVVAGTAQADVFGLGPTLLGEGPALVAEQRGASGPLPTQIVGLEGYALWGHNAGAAAAVTYKHRFGSSAVGEKTIRWRYGLIGGFSVAADNARGLVGGFVEAEIEGLVGFVLVIRADDGLYVNPGMMINLVSVSF</sequence>
<protein>
    <submittedName>
        <fullName evidence="1">Uncharacterized protein</fullName>
    </submittedName>
</protein>
<comment type="caution">
    <text evidence="1">The sequence shown here is derived from an EMBL/GenBank/DDBJ whole genome shotgun (WGS) entry which is preliminary data.</text>
</comment>
<reference evidence="1" key="1">
    <citation type="journal article" date="2014" name="Front. Microbiol.">
        <title>High frequency of phylogenetically diverse reductive dehalogenase-homologous genes in deep subseafloor sedimentary metagenomes.</title>
        <authorList>
            <person name="Kawai M."/>
            <person name="Futagami T."/>
            <person name="Toyoda A."/>
            <person name="Takaki Y."/>
            <person name="Nishi S."/>
            <person name="Hori S."/>
            <person name="Arai W."/>
            <person name="Tsubouchi T."/>
            <person name="Morono Y."/>
            <person name="Uchiyama I."/>
            <person name="Ito T."/>
            <person name="Fujiyama A."/>
            <person name="Inagaki F."/>
            <person name="Takami H."/>
        </authorList>
    </citation>
    <scope>NUCLEOTIDE SEQUENCE</scope>
    <source>
        <strain evidence="1">Expedition CK06-06</strain>
    </source>
</reference>